<dbReference type="OrthoDB" id="1306017at2759"/>
<dbReference type="Proteomes" id="UP000824120">
    <property type="component" value="Chromosome 4"/>
</dbReference>
<evidence type="ECO:0000313" key="3">
    <source>
        <dbReference type="Proteomes" id="UP000824120"/>
    </source>
</evidence>
<accession>A0A9J5ZD23</accession>
<sequence length="262" mass="29044">MCQTRLSNVRATTGVPEAPNVTSARQPTSSRNRSTTIRTSREVTPEKSTSPPPTSQDNATTGVLASMQKAIESLVNRMDRQERDGQHNVAATQTHALLQTPAQTYTFGNKERQKYATQFESLVQTLDMDVENYNAKFGKLAKYAPLLVPTKADRVQRFVHGLVSRLFNALAPNISTMTYSKVDNLAREIEDKGQEERATYDVRKKAKIGGSYSGDLGANHITENQGRQQQGCQTGMDKVSSTQGHHNSGKNICHYSILLDLW</sequence>
<comment type="caution">
    <text evidence="2">The sequence shown here is derived from an EMBL/GenBank/DDBJ whole genome shotgun (WGS) entry which is preliminary data.</text>
</comment>
<dbReference type="EMBL" id="JACXVP010000004">
    <property type="protein sequence ID" value="KAG5609744.1"/>
    <property type="molecule type" value="Genomic_DNA"/>
</dbReference>
<keyword evidence="3" id="KW-1185">Reference proteome</keyword>
<evidence type="ECO:0000256" key="1">
    <source>
        <dbReference type="SAM" id="MobiDB-lite"/>
    </source>
</evidence>
<gene>
    <name evidence="2" type="ORF">H5410_021025</name>
</gene>
<feature type="compositionally biased region" description="Low complexity" evidence="1">
    <location>
        <begin position="28"/>
        <end position="38"/>
    </location>
</feature>
<feature type="compositionally biased region" description="Polar residues" evidence="1">
    <location>
        <begin position="1"/>
        <end position="11"/>
    </location>
</feature>
<organism evidence="2 3">
    <name type="scientific">Solanum commersonii</name>
    <name type="common">Commerson's wild potato</name>
    <name type="synonym">Commerson's nightshade</name>
    <dbReference type="NCBI Taxonomy" id="4109"/>
    <lineage>
        <taxon>Eukaryota</taxon>
        <taxon>Viridiplantae</taxon>
        <taxon>Streptophyta</taxon>
        <taxon>Embryophyta</taxon>
        <taxon>Tracheophyta</taxon>
        <taxon>Spermatophyta</taxon>
        <taxon>Magnoliopsida</taxon>
        <taxon>eudicotyledons</taxon>
        <taxon>Gunneridae</taxon>
        <taxon>Pentapetalae</taxon>
        <taxon>asterids</taxon>
        <taxon>lamiids</taxon>
        <taxon>Solanales</taxon>
        <taxon>Solanaceae</taxon>
        <taxon>Solanoideae</taxon>
        <taxon>Solaneae</taxon>
        <taxon>Solanum</taxon>
    </lineage>
</organism>
<feature type="region of interest" description="Disordered" evidence="1">
    <location>
        <begin position="225"/>
        <end position="246"/>
    </location>
</feature>
<reference evidence="2 3" key="1">
    <citation type="submission" date="2020-09" db="EMBL/GenBank/DDBJ databases">
        <title>De no assembly of potato wild relative species, Solanum commersonii.</title>
        <authorList>
            <person name="Cho K."/>
        </authorList>
    </citation>
    <scope>NUCLEOTIDE SEQUENCE [LARGE SCALE GENOMIC DNA]</scope>
    <source>
        <strain evidence="2">LZ3.2</strain>
        <tissue evidence="2">Leaf</tissue>
    </source>
</reference>
<proteinExistence type="predicted"/>
<evidence type="ECO:0000313" key="2">
    <source>
        <dbReference type="EMBL" id="KAG5609744.1"/>
    </source>
</evidence>
<protein>
    <submittedName>
        <fullName evidence="2">Uncharacterized protein</fullName>
    </submittedName>
</protein>
<name>A0A9J5ZD23_SOLCO</name>
<feature type="region of interest" description="Disordered" evidence="1">
    <location>
        <begin position="1"/>
        <end position="60"/>
    </location>
</feature>
<dbReference type="AlphaFoldDB" id="A0A9J5ZD23"/>